<dbReference type="EMBL" id="JALPRX010000097">
    <property type="protein sequence ID" value="MCK8786839.1"/>
    <property type="molecule type" value="Genomic_DNA"/>
</dbReference>
<organism evidence="2 3">
    <name type="scientific">Roseomonas acroporae</name>
    <dbReference type="NCBI Taxonomy" id="2937791"/>
    <lineage>
        <taxon>Bacteria</taxon>
        <taxon>Pseudomonadati</taxon>
        <taxon>Pseudomonadota</taxon>
        <taxon>Alphaproteobacteria</taxon>
        <taxon>Acetobacterales</taxon>
        <taxon>Roseomonadaceae</taxon>
        <taxon>Roseomonas</taxon>
    </lineage>
</organism>
<name>A0A9X2BYD1_9PROT</name>
<proteinExistence type="predicted"/>
<evidence type="ECO:0000313" key="3">
    <source>
        <dbReference type="Proteomes" id="UP001139516"/>
    </source>
</evidence>
<evidence type="ECO:0000256" key="1">
    <source>
        <dbReference type="SAM" id="MobiDB-lite"/>
    </source>
</evidence>
<feature type="compositionally biased region" description="Polar residues" evidence="1">
    <location>
        <begin position="32"/>
        <end position="41"/>
    </location>
</feature>
<comment type="caution">
    <text evidence="2">The sequence shown here is derived from an EMBL/GenBank/DDBJ whole genome shotgun (WGS) entry which is preliminary data.</text>
</comment>
<evidence type="ECO:0008006" key="4">
    <source>
        <dbReference type="Google" id="ProtNLM"/>
    </source>
</evidence>
<dbReference type="AlphaFoldDB" id="A0A9X2BYD1"/>
<dbReference type="PROSITE" id="PS51257">
    <property type="entry name" value="PROKAR_LIPOPROTEIN"/>
    <property type="match status" value="1"/>
</dbReference>
<dbReference type="Proteomes" id="UP001139516">
    <property type="component" value="Unassembled WGS sequence"/>
</dbReference>
<feature type="region of interest" description="Disordered" evidence="1">
    <location>
        <begin position="23"/>
        <end position="66"/>
    </location>
</feature>
<keyword evidence="3" id="KW-1185">Reference proteome</keyword>
<accession>A0A9X2BYD1</accession>
<protein>
    <recommendedName>
        <fullName evidence="4">Lipoprotein</fullName>
    </recommendedName>
</protein>
<gene>
    <name evidence="2" type="ORF">M0638_20920</name>
</gene>
<evidence type="ECO:0000313" key="2">
    <source>
        <dbReference type="EMBL" id="MCK8786839.1"/>
    </source>
</evidence>
<reference evidence="2" key="1">
    <citation type="submission" date="2022-04" db="EMBL/GenBank/DDBJ databases">
        <title>Roseomonas acroporae sp. nov., isolated from coral Acropora digitifera.</title>
        <authorList>
            <person name="Sun H."/>
        </authorList>
    </citation>
    <scope>NUCLEOTIDE SEQUENCE</scope>
    <source>
        <strain evidence="2">NAR14</strain>
    </source>
</reference>
<dbReference type="RefSeq" id="WP_248668948.1">
    <property type="nucleotide sequence ID" value="NZ_JALPRX010000097.1"/>
</dbReference>
<sequence length="66" mass="6221">MRNMMLAAGFLLGAVLLVGCGPGGAPRGGVSQAPSTLNSGMGQAPRASGPNGGPGIREGSGASSNP</sequence>